<feature type="compositionally biased region" description="Pro residues" evidence="1">
    <location>
        <begin position="353"/>
        <end position="362"/>
    </location>
</feature>
<reference evidence="2 3" key="1">
    <citation type="journal article" date="2014" name="Genome Biol. Evol.">
        <title>Comparative genomics and transcriptomics analyses reveal divergent lifestyle features of nematode endoparasitic fungus Hirsutella minnesotensis.</title>
        <authorList>
            <person name="Lai Y."/>
            <person name="Liu K."/>
            <person name="Zhang X."/>
            <person name="Zhang X."/>
            <person name="Li K."/>
            <person name="Wang N."/>
            <person name="Shu C."/>
            <person name="Wu Y."/>
            <person name="Wang C."/>
            <person name="Bushley K.E."/>
            <person name="Xiang M."/>
            <person name="Liu X."/>
        </authorList>
    </citation>
    <scope>NUCLEOTIDE SEQUENCE [LARGE SCALE GENOMIC DNA]</scope>
    <source>
        <strain evidence="2 3">3608</strain>
    </source>
</reference>
<feature type="region of interest" description="Disordered" evidence="1">
    <location>
        <begin position="622"/>
        <end position="650"/>
    </location>
</feature>
<dbReference type="OrthoDB" id="4928119at2759"/>
<gene>
    <name evidence="2" type="ORF">HIM_04763</name>
</gene>
<feature type="region of interest" description="Disordered" evidence="1">
    <location>
        <begin position="111"/>
        <end position="232"/>
    </location>
</feature>
<feature type="compositionally biased region" description="Pro residues" evidence="1">
    <location>
        <begin position="284"/>
        <end position="296"/>
    </location>
</feature>
<dbReference type="Proteomes" id="UP000054481">
    <property type="component" value="Unassembled WGS sequence"/>
</dbReference>
<keyword evidence="3" id="KW-1185">Reference proteome</keyword>
<dbReference type="EMBL" id="KQ030514">
    <property type="protein sequence ID" value="KJZ75939.1"/>
    <property type="molecule type" value="Genomic_DNA"/>
</dbReference>
<feature type="region of interest" description="Disordered" evidence="1">
    <location>
        <begin position="250"/>
        <end position="422"/>
    </location>
</feature>
<feature type="compositionally biased region" description="Polar residues" evidence="1">
    <location>
        <begin position="531"/>
        <end position="548"/>
    </location>
</feature>
<feature type="compositionally biased region" description="Basic and acidic residues" evidence="1">
    <location>
        <begin position="129"/>
        <end position="140"/>
    </location>
</feature>
<proteinExistence type="predicted"/>
<feature type="region of interest" description="Disordered" evidence="1">
    <location>
        <begin position="467"/>
        <end position="497"/>
    </location>
</feature>
<accession>A0A0F8A5U5</accession>
<feature type="region of interest" description="Disordered" evidence="1">
    <location>
        <begin position="703"/>
        <end position="725"/>
    </location>
</feature>
<protein>
    <submittedName>
        <fullName evidence="2">Uncharacterized protein</fullName>
    </submittedName>
</protein>
<name>A0A0F8A5U5_9HYPO</name>
<evidence type="ECO:0000313" key="2">
    <source>
        <dbReference type="EMBL" id="KJZ75939.1"/>
    </source>
</evidence>
<dbReference type="AlphaFoldDB" id="A0A0F8A5U5"/>
<feature type="compositionally biased region" description="Pro residues" evidence="1">
    <location>
        <begin position="469"/>
        <end position="478"/>
    </location>
</feature>
<feature type="region of interest" description="Disordered" evidence="1">
    <location>
        <begin position="66"/>
        <end position="88"/>
    </location>
</feature>
<sequence length="725" mass="76594">METPWLAQGTRACAAQHSGEGGKLEEDWSKTGRAATGRLVGRGTRLSRQIFVTYFALLSLSLDVSRRPTGSQSAQLGPAKTRRRSSPSVHQSWFLGSLSRPPASSLLICASASPPRRRTKPAADDEAAFVDKNEEQKAQGDDSASTDKRHRPAEGPHPGGVLLLNYDGHGSAAARRQPHSRDSGLSLTRVDDDDDEPRSSNDSSRVHLHLANPWPYHGPASSEDDGLSATVYPRPRSLPIATVVDTAASATTLDAPGEKEPPKLPYPEQDAMVEWTQFKSTSPPRSPSRPPPPPPSSQAAGASQDLGGTALKCQPGETDTALAYRPRRTVGSAPPLANPKSRDAAPCTGRSSAPPPPPPPPLDLAERSSREKPAPEVPKKSPGQSHQTLHPLVRVDRPYSHPIPAPAAVASPAGPPAGDVEPVSAVTKLPDLPFISPLVLEEMMPHPQHTTEPAKLHTPLQQVAAAPMPLTPGYPTPPQHAQSPAHSPYTIPQPTYASPPPAAAYFSPYQLTPEYATPRPMGSPAQHAAAVSTTGTPEPNPYGAQSPSSPYPPEKVPQLGPQSPVILPPQQPTASYPSPFPAQPVYAPMDSSMGSSAGMRPPLMPAPGPYYSPAYCFSSDPRGANPYMATPQPPPPRERASSGGLLKSSSARRWLSKTSEMLEDKLDAVLYGPQGPPNRPAYVPVQAGPVWASPGPYGGYVGASQGPRPGAYPGGQWNGPAPRYA</sequence>
<organism evidence="2 3">
    <name type="scientific">Hirsutella minnesotensis 3608</name>
    <dbReference type="NCBI Taxonomy" id="1043627"/>
    <lineage>
        <taxon>Eukaryota</taxon>
        <taxon>Fungi</taxon>
        <taxon>Dikarya</taxon>
        <taxon>Ascomycota</taxon>
        <taxon>Pezizomycotina</taxon>
        <taxon>Sordariomycetes</taxon>
        <taxon>Hypocreomycetidae</taxon>
        <taxon>Hypocreales</taxon>
        <taxon>Ophiocordycipitaceae</taxon>
        <taxon>Hirsutella</taxon>
    </lineage>
</organism>
<evidence type="ECO:0000256" key="1">
    <source>
        <dbReference type="SAM" id="MobiDB-lite"/>
    </source>
</evidence>
<feature type="region of interest" description="Disordered" evidence="1">
    <location>
        <begin position="513"/>
        <end position="604"/>
    </location>
</feature>
<evidence type="ECO:0000313" key="3">
    <source>
        <dbReference type="Proteomes" id="UP000054481"/>
    </source>
</evidence>
<feature type="compositionally biased region" description="Basic and acidic residues" evidence="1">
    <location>
        <begin position="364"/>
        <end position="379"/>
    </location>
</feature>
<feature type="compositionally biased region" description="Low complexity" evidence="1">
    <location>
        <begin position="641"/>
        <end position="650"/>
    </location>
</feature>